<evidence type="ECO:0000313" key="2">
    <source>
        <dbReference type="Proteomes" id="UP001479933"/>
    </source>
</evidence>
<keyword evidence="1" id="KW-0808">Transferase</keyword>
<gene>
    <name evidence="1" type="ORF">RVF87_12465</name>
</gene>
<reference evidence="1 2" key="1">
    <citation type="journal article" date="2023" name="Virus Evol.">
        <title>Computational host range prediction-The good, the bad, and the ugly.</title>
        <authorList>
            <person name="Howell A.A."/>
            <person name="Versoza C.J."/>
            <person name="Pfeifer S.P."/>
        </authorList>
    </citation>
    <scope>NUCLEOTIDE SEQUENCE [LARGE SCALE GENOMIC DNA]</scope>
    <source>
        <strain evidence="1 2">1610/1b</strain>
    </source>
</reference>
<dbReference type="GO" id="GO:0016740">
    <property type="term" value="F:transferase activity"/>
    <property type="evidence" value="ECO:0007669"/>
    <property type="project" value="UniProtKB-KW"/>
</dbReference>
<dbReference type="Proteomes" id="UP001479933">
    <property type="component" value="Chromosome"/>
</dbReference>
<organism evidence="1 2">
    <name type="scientific">Gordonia hydrophobica</name>
    <dbReference type="NCBI Taxonomy" id="40516"/>
    <lineage>
        <taxon>Bacteria</taxon>
        <taxon>Bacillati</taxon>
        <taxon>Actinomycetota</taxon>
        <taxon>Actinomycetes</taxon>
        <taxon>Mycobacteriales</taxon>
        <taxon>Gordoniaceae</taxon>
        <taxon>Gordonia</taxon>
    </lineage>
</organism>
<accession>A0ABZ2TWP7</accession>
<evidence type="ECO:0000313" key="1">
    <source>
        <dbReference type="EMBL" id="WYY05895.1"/>
    </source>
</evidence>
<name>A0ABZ2TWP7_9ACTN</name>
<keyword evidence="2" id="KW-1185">Reference proteome</keyword>
<dbReference type="Pfam" id="PF08843">
    <property type="entry name" value="AbiEii"/>
    <property type="match status" value="1"/>
</dbReference>
<protein>
    <submittedName>
        <fullName evidence="1">Nucleotidyl transferase AbiEii/AbiGii toxin family protein</fullName>
    </submittedName>
</protein>
<dbReference type="InterPro" id="IPR014942">
    <property type="entry name" value="AbiEii"/>
</dbReference>
<dbReference type="EMBL" id="CP136137">
    <property type="protein sequence ID" value="WYY05895.1"/>
    <property type="molecule type" value="Genomic_DNA"/>
</dbReference>
<sequence length="230" mass="25785">MFDRPHHNRVARILEAFDGGLLAQSCCYFGGGTAIALRYGEFRESVDIDLLVSDRGGYGSLRERVHQARSINALTIHPLTELRVPITDQYGVRTIVEVDSEPIKVEIVAEGRIELEHPAAHDEICGITTLTELDMATTKLLANSDRWTDTAVHARDLIDLAMMEPSADLFHLAVSKAETAYRSSVITDLTRAIGYLRDNPRRLDEYMTALSMHTTAPAVLWQRISRLQRI</sequence>
<dbReference type="RefSeq" id="WP_066172120.1">
    <property type="nucleotide sequence ID" value="NZ_CP136137.1"/>
</dbReference>
<proteinExistence type="predicted"/>